<evidence type="ECO:0000313" key="3">
    <source>
        <dbReference type="EMBL" id="KZT69746.1"/>
    </source>
</evidence>
<feature type="compositionally biased region" description="Low complexity" evidence="1">
    <location>
        <begin position="168"/>
        <end position="192"/>
    </location>
</feature>
<feature type="region of interest" description="Disordered" evidence="1">
    <location>
        <begin position="168"/>
        <end position="198"/>
    </location>
</feature>
<keyword evidence="2" id="KW-0812">Transmembrane</keyword>
<keyword evidence="2" id="KW-1133">Transmembrane helix</keyword>
<sequence length="198" mass="21296">MSRLPDASALSTLTILTADTNSLPQPPSTSGSSILSTTTCPTLAVAHTTAILVVLSSLTTLFTITILAFLYLERRRRERHDVRIHVAGRSNKFDVEANSIPDRNRQTTRASVAPRLGFGTYNAASRCLSACTHVSDEPRILILGSTSEPGTEPDTELWRSLGSVICENSSTRTSSTRPPSYSSTSSPSNESSDAPQWA</sequence>
<evidence type="ECO:0000256" key="1">
    <source>
        <dbReference type="SAM" id="MobiDB-lite"/>
    </source>
</evidence>
<protein>
    <submittedName>
        <fullName evidence="3">Uncharacterized protein</fullName>
    </submittedName>
</protein>
<evidence type="ECO:0000256" key="2">
    <source>
        <dbReference type="SAM" id="Phobius"/>
    </source>
</evidence>
<dbReference type="EMBL" id="KV429056">
    <property type="protein sequence ID" value="KZT69746.1"/>
    <property type="molecule type" value="Genomic_DNA"/>
</dbReference>
<dbReference type="Proteomes" id="UP000076727">
    <property type="component" value="Unassembled WGS sequence"/>
</dbReference>
<dbReference type="AlphaFoldDB" id="A0A165QPC5"/>
<keyword evidence="2" id="KW-0472">Membrane</keyword>
<name>A0A165QPC5_9APHY</name>
<reference evidence="3 4" key="1">
    <citation type="journal article" date="2016" name="Mol. Biol. Evol.">
        <title>Comparative Genomics of Early-Diverging Mushroom-Forming Fungi Provides Insights into the Origins of Lignocellulose Decay Capabilities.</title>
        <authorList>
            <person name="Nagy L.G."/>
            <person name="Riley R."/>
            <person name="Tritt A."/>
            <person name="Adam C."/>
            <person name="Daum C."/>
            <person name="Floudas D."/>
            <person name="Sun H."/>
            <person name="Yadav J.S."/>
            <person name="Pangilinan J."/>
            <person name="Larsson K.H."/>
            <person name="Matsuura K."/>
            <person name="Barry K."/>
            <person name="Labutti K."/>
            <person name="Kuo R."/>
            <person name="Ohm R.A."/>
            <person name="Bhattacharya S.S."/>
            <person name="Shirouzu T."/>
            <person name="Yoshinaga Y."/>
            <person name="Martin F.M."/>
            <person name="Grigoriev I.V."/>
            <person name="Hibbett D.S."/>
        </authorList>
    </citation>
    <scope>NUCLEOTIDE SEQUENCE [LARGE SCALE GENOMIC DNA]</scope>
    <source>
        <strain evidence="3 4">L-15889</strain>
    </source>
</reference>
<gene>
    <name evidence="3" type="ORF">DAEQUDRAFT_726420</name>
</gene>
<proteinExistence type="predicted"/>
<accession>A0A165QPC5</accession>
<feature type="transmembrane region" description="Helical" evidence="2">
    <location>
        <begin position="46"/>
        <end position="72"/>
    </location>
</feature>
<evidence type="ECO:0000313" key="4">
    <source>
        <dbReference type="Proteomes" id="UP000076727"/>
    </source>
</evidence>
<keyword evidence="4" id="KW-1185">Reference proteome</keyword>
<organism evidence="3 4">
    <name type="scientific">Daedalea quercina L-15889</name>
    <dbReference type="NCBI Taxonomy" id="1314783"/>
    <lineage>
        <taxon>Eukaryota</taxon>
        <taxon>Fungi</taxon>
        <taxon>Dikarya</taxon>
        <taxon>Basidiomycota</taxon>
        <taxon>Agaricomycotina</taxon>
        <taxon>Agaricomycetes</taxon>
        <taxon>Polyporales</taxon>
        <taxon>Fomitopsis</taxon>
    </lineage>
</organism>